<evidence type="ECO:0000259" key="5">
    <source>
        <dbReference type="PROSITE" id="PS50931"/>
    </source>
</evidence>
<dbReference type="Proteomes" id="UP001272515">
    <property type="component" value="Unassembled WGS sequence"/>
</dbReference>
<dbReference type="SUPFAM" id="SSF53850">
    <property type="entry name" value="Periplasmic binding protein-like II"/>
    <property type="match status" value="1"/>
</dbReference>
<dbReference type="Pfam" id="PF03466">
    <property type="entry name" value="LysR_substrate"/>
    <property type="match status" value="1"/>
</dbReference>
<dbReference type="RefSeq" id="WP_317329482.1">
    <property type="nucleotide sequence ID" value="NZ_JAWJZA010000005.1"/>
</dbReference>
<dbReference type="PRINTS" id="PR00039">
    <property type="entry name" value="HTHLYSR"/>
</dbReference>
<comment type="similarity">
    <text evidence="1">Belongs to the LysR transcriptional regulatory family.</text>
</comment>
<dbReference type="Pfam" id="PF00126">
    <property type="entry name" value="HTH_1"/>
    <property type="match status" value="1"/>
</dbReference>
<dbReference type="InterPro" id="IPR036388">
    <property type="entry name" value="WH-like_DNA-bd_sf"/>
</dbReference>
<sequence>MDVKHLEYFITIVESRFNISKAAEALYISQPALTKYIKEFESAEHVQLFIRYKGRLVDLTPAGHLFYDKAKDVVKQYHKLMDQLHQPQGLIRGTVRLGIPSLVLTSLCLTIIPKFIKENPNINLKITVDGAQKLQELLLLQEIDLAFLIEPITHPNLAHTNIYTDQVAAVFNSNHRLAQATKPLSYKDLEHEKLCIFDESFLLHNQIIKNFHLAGITPNIFFKSKEWDLLASLCEEMDTVALLPHPIVKFCDKNATLPNPSGQGYQRGTIVSRPLDPKFLWTITLAKINNVYHNESINLTEQYFIKHFQSN</sequence>
<dbReference type="InterPro" id="IPR036390">
    <property type="entry name" value="WH_DNA-bd_sf"/>
</dbReference>
<name>A0ABU3Z7I7_9FIRM</name>
<dbReference type="PANTHER" id="PTHR30419">
    <property type="entry name" value="HTH-TYPE TRANSCRIPTIONAL REGULATOR YBHD"/>
    <property type="match status" value="1"/>
</dbReference>
<evidence type="ECO:0000256" key="2">
    <source>
        <dbReference type="ARBA" id="ARBA00023015"/>
    </source>
</evidence>
<keyword evidence="2" id="KW-0805">Transcription regulation</keyword>
<evidence type="ECO:0000313" key="6">
    <source>
        <dbReference type="EMBL" id="MDV5087662.1"/>
    </source>
</evidence>
<accession>A0ABU3Z7I7</accession>
<dbReference type="InterPro" id="IPR000847">
    <property type="entry name" value="LysR_HTH_N"/>
</dbReference>
<keyword evidence="3" id="KW-0238">DNA-binding</keyword>
<reference evidence="6 7" key="1">
    <citation type="submission" date="2023-10" db="EMBL/GenBank/DDBJ databases">
        <title>Veillonella sp. nov., isolated from a pig farm feces dump.</title>
        <authorList>
            <person name="Chang Y.-H."/>
        </authorList>
    </citation>
    <scope>NUCLEOTIDE SEQUENCE [LARGE SCALE GENOMIC DNA]</scope>
    <source>
        <strain evidence="6 7">YH-vei2233</strain>
    </source>
</reference>
<organism evidence="6 7">
    <name type="scientific">Veillonella absiana</name>
    <dbReference type="NCBI Taxonomy" id="3079305"/>
    <lineage>
        <taxon>Bacteria</taxon>
        <taxon>Bacillati</taxon>
        <taxon>Bacillota</taxon>
        <taxon>Negativicutes</taxon>
        <taxon>Veillonellales</taxon>
        <taxon>Veillonellaceae</taxon>
        <taxon>Veillonella</taxon>
    </lineage>
</organism>
<evidence type="ECO:0000256" key="3">
    <source>
        <dbReference type="ARBA" id="ARBA00023125"/>
    </source>
</evidence>
<dbReference type="InterPro" id="IPR005119">
    <property type="entry name" value="LysR_subst-bd"/>
</dbReference>
<feature type="domain" description="HTH lysR-type" evidence="5">
    <location>
        <begin position="1"/>
        <end position="60"/>
    </location>
</feature>
<dbReference type="CDD" id="cd05466">
    <property type="entry name" value="PBP2_LTTR_substrate"/>
    <property type="match status" value="1"/>
</dbReference>
<comment type="caution">
    <text evidence="6">The sequence shown here is derived from an EMBL/GenBank/DDBJ whole genome shotgun (WGS) entry which is preliminary data.</text>
</comment>
<gene>
    <name evidence="6" type="ORF">RVY80_02195</name>
</gene>
<evidence type="ECO:0000256" key="4">
    <source>
        <dbReference type="ARBA" id="ARBA00023163"/>
    </source>
</evidence>
<dbReference type="Gene3D" id="1.10.10.10">
    <property type="entry name" value="Winged helix-like DNA-binding domain superfamily/Winged helix DNA-binding domain"/>
    <property type="match status" value="1"/>
</dbReference>
<dbReference type="Gene3D" id="3.40.190.290">
    <property type="match status" value="1"/>
</dbReference>
<protein>
    <submittedName>
        <fullName evidence="6">LysR family transcriptional regulator</fullName>
    </submittedName>
</protein>
<evidence type="ECO:0000313" key="7">
    <source>
        <dbReference type="Proteomes" id="UP001272515"/>
    </source>
</evidence>
<keyword evidence="7" id="KW-1185">Reference proteome</keyword>
<proteinExistence type="inferred from homology"/>
<dbReference type="PANTHER" id="PTHR30419:SF8">
    <property type="entry name" value="NITROGEN ASSIMILATION TRANSCRIPTIONAL ACTIVATOR-RELATED"/>
    <property type="match status" value="1"/>
</dbReference>
<keyword evidence="4" id="KW-0804">Transcription</keyword>
<dbReference type="PROSITE" id="PS50931">
    <property type="entry name" value="HTH_LYSR"/>
    <property type="match status" value="1"/>
</dbReference>
<dbReference type="InterPro" id="IPR050950">
    <property type="entry name" value="HTH-type_LysR_regulators"/>
</dbReference>
<dbReference type="SUPFAM" id="SSF46785">
    <property type="entry name" value="Winged helix' DNA-binding domain"/>
    <property type="match status" value="1"/>
</dbReference>
<dbReference type="EMBL" id="JAWJZB010000002">
    <property type="protein sequence ID" value="MDV5087662.1"/>
    <property type="molecule type" value="Genomic_DNA"/>
</dbReference>
<evidence type="ECO:0000256" key="1">
    <source>
        <dbReference type="ARBA" id="ARBA00009437"/>
    </source>
</evidence>